<proteinExistence type="predicted"/>
<name>A0A2P2R398_RHIMU</name>
<sequence length="37" mass="4283">MCLHVNKGWSVSILVYIQTLLKNLLFSHCLIHQFGLI</sequence>
<organism evidence="1">
    <name type="scientific">Rhizophora mucronata</name>
    <name type="common">Asiatic mangrove</name>
    <dbReference type="NCBI Taxonomy" id="61149"/>
    <lineage>
        <taxon>Eukaryota</taxon>
        <taxon>Viridiplantae</taxon>
        <taxon>Streptophyta</taxon>
        <taxon>Embryophyta</taxon>
        <taxon>Tracheophyta</taxon>
        <taxon>Spermatophyta</taxon>
        <taxon>Magnoliopsida</taxon>
        <taxon>eudicotyledons</taxon>
        <taxon>Gunneridae</taxon>
        <taxon>Pentapetalae</taxon>
        <taxon>rosids</taxon>
        <taxon>fabids</taxon>
        <taxon>Malpighiales</taxon>
        <taxon>Rhizophoraceae</taxon>
        <taxon>Rhizophora</taxon>
    </lineage>
</organism>
<evidence type="ECO:0000313" key="1">
    <source>
        <dbReference type="EMBL" id="MBX73715.1"/>
    </source>
</evidence>
<dbReference type="AlphaFoldDB" id="A0A2P2R398"/>
<protein>
    <submittedName>
        <fullName evidence="1">Uncharacterized protein</fullName>
    </submittedName>
</protein>
<reference evidence="1" key="1">
    <citation type="submission" date="2018-02" db="EMBL/GenBank/DDBJ databases">
        <title>Rhizophora mucronata_Transcriptome.</title>
        <authorList>
            <person name="Meera S.P."/>
            <person name="Sreeshan A."/>
            <person name="Augustine A."/>
        </authorList>
    </citation>
    <scope>NUCLEOTIDE SEQUENCE</scope>
    <source>
        <tissue evidence="1">Leaf</tissue>
    </source>
</reference>
<dbReference type="EMBL" id="GGEC01093231">
    <property type="protein sequence ID" value="MBX73715.1"/>
    <property type="molecule type" value="Transcribed_RNA"/>
</dbReference>
<accession>A0A2P2R398</accession>